<dbReference type="InterPro" id="IPR052353">
    <property type="entry name" value="Benzoxazolinone_Detox_Enz"/>
</dbReference>
<gene>
    <name evidence="2" type="ORF">ABLG96_11930</name>
</gene>
<dbReference type="EMBL" id="CP159218">
    <property type="protein sequence ID" value="XCG61995.1"/>
    <property type="molecule type" value="Genomic_DNA"/>
</dbReference>
<dbReference type="PANTHER" id="PTHR30212:SF2">
    <property type="entry name" value="PROTEIN YIIM"/>
    <property type="match status" value="1"/>
</dbReference>
<dbReference type="Pfam" id="PF03473">
    <property type="entry name" value="MOSC"/>
    <property type="match status" value="1"/>
</dbReference>
<dbReference type="GO" id="GO:0003824">
    <property type="term" value="F:catalytic activity"/>
    <property type="evidence" value="ECO:0007669"/>
    <property type="project" value="InterPro"/>
</dbReference>
<feature type="domain" description="MOSC" evidence="1">
    <location>
        <begin position="38"/>
        <end position="173"/>
    </location>
</feature>
<dbReference type="SUPFAM" id="SSF50800">
    <property type="entry name" value="PK beta-barrel domain-like"/>
    <property type="match status" value="1"/>
</dbReference>
<dbReference type="InterPro" id="IPR005302">
    <property type="entry name" value="MoCF_Sase_C"/>
</dbReference>
<dbReference type="GO" id="GO:0030151">
    <property type="term" value="F:molybdenum ion binding"/>
    <property type="evidence" value="ECO:0007669"/>
    <property type="project" value="InterPro"/>
</dbReference>
<evidence type="ECO:0000313" key="2">
    <source>
        <dbReference type="EMBL" id="XCG61995.1"/>
    </source>
</evidence>
<organism evidence="2">
    <name type="scientific">Nakamurella sp. A5-74</name>
    <dbReference type="NCBI Taxonomy" id="3158264"/>
    <lineage>
        <taxon>Bacteria</taxon>
        <taxon>Bacillati</taxon>
        <taxon>Actinomycetota</taxon>
        <taxon>Actinomycetes</taxon>
        <taxon>Nakamurellales</taxon>
        <taxon>Nakamurellaceae</taxon>
        <taxon>Nakamurella</taxon>
    </lineage>
</organism>
<dbReference type="RefSeq" id="WP_353647611.1">
    <property type="nucleotide sequence ID" value="NZ_CP159218.1"/>
</dbReference>
<proteinExistence type="predicted"/>
<accession>A0AAU8DKT7</accession>
<dbReference type="PANTHER" id="PTHR30212">
    <property type="entry name" value="PROTEIN YIIM"/>
    <property type="match status" value="1"/>
</dbReference>
<protein>
    <submittedName>
        <fullName evidence="2">MOSC domain-containing protein</fullName>
    </submittedName>
</protein>
<sequence>MPVSNVLSVNLGRAEVSAASRKGVTGIDKIPTSVSVGVQDPGRKGLGGSGLAGDTVCDLGHHGGSDQAVYAYAREDLDGWQRQLGRDLRNGQFGENLTTIGVEITHALLGEVWAVGAQLKLQVTVPRVPCRTFAAFLHERGWVRRFAEAGTTGTYLRVLVPGPVRAGDTVAVLERPDHGVTVRTAFRAFTTRPELLAELARVPTLGSEARAMVERRAPLTFDADADAHA</sequence>
<dbReference type="InterPro" id="IPR011037">
    <property type="entry name" value="Pyrv_Knase-like_insert_dom_sf"/>
</dbReference>
<evidence type="ECO:0000259" key="1">
    <source>
        <dbReference type="PROSITE" id="PS51340"/>
    </source>
</evidence>
<reference evidence="2" key="1">
    <citation type="submission" date="2024-05" db="EMBL/GenBank/DDBJ databases">
        <authorList>
            <person name="Cai S.Y."/>
            <person name="Jin L.M."/>
            <person name="Li H.R."/>
        </authorList>
    </citation>
    <scope>NUCLEOTIDE SEQUENCE</scope>
    <source>
        <strain evidence="2">A5-74</strain>
    </source>
</reference>
<name>A0AAU8DKT7_9ACTN</name>
<dbReference type="PROSITE" id="PS51340">
    <property type="entry name" value="MOSC"/>
    <property type="match status" value="1"/>
</dbReference>
<dbReference type="AlphaFoldDB" id="A0AAU8DKT7"/>
<dbReference type="GO" id="GO:0030170">
    <property type="term" value="F:pyridoxal phosphate binding"/>
    <property type="evidence" value="ECO:0007669"/>
    <property type="project" value="InterPro"/>
</dbReference>
<dbReference type="Gene3D" id="2.40.33.20">
    <property type="entry name" value="PK beta-barrel domain-like"/>
    <property type="match status" value="1"/>
</dbReference>